<keyword evidence="2" id="KW-0472">Membrane</keyword>
<feature type="transmembrane region" description="Helical" evidence="2">
    <location>
        <begin position="45"/>
        <end position="66"/>
    </location>
</feature>
<dbReference type="Proteomes" id="UP000247099">
    <property type="component" value="Unassembled WGS sequence"/>
</dbReference>
<gene>
    <name evidence="3" type="ORF">DDZ13_08955</name>
</gene>
<name>A0A317ZJR1_9BACT</name>
<dbReference type="OrthoDB" id="9854655at2"/>
<dbReference type="InParanoid" id="A0A317ZJR1"/>
<evidence type="ECO:0000313" key="4">
    <source>
        <dbReference type="Proteomes" id="UP000247099"/>
    </source>
</evidence>
<evidence type="ECO:0000256" key="2">
    <source>
        <dbReference type="SAM" id="Phobius"/>
    </source>
</evidence>
<accession>A0A317ZJR1</accession>
<comment type="caution">
    <text evidence="3">The sequence shown here is derived from an EMBL/GenBank/DDBJ whole genome shotgun (WGS) entry which is preliminary data.</text>
</comment>
<sequence length="113" mass="12322">MLFIYIGLVAAIAIWGTKKEAAIMTALWGVGLVAVVAAGKDGKEAGYIFNAYQAIAGIYMAFRLHLLLNKGNSNMSDIHTDEPFEFTPLNHNSNDPRVISKHPIDGPDPRKPN</sequence>
<reference evidence="3 4" key="1">
    <citation type="submission" date="2018-05" db="EMBL/GenBank/DDBJ databases">
        <title>Coraliomargarita sinensis sp. nov., isolated from a marine solar saltern.</title>
        <authorList>
            <person name="Zhou L.Y."/>
        </authorList>
    </citation>
    <scope>NUCLEOTIDE SEQUENCE [LARGE SCALE GENOMIC DNA]</scope>
    <source>
        <strain evidence="3 4">WN38</strain>
    </source>
</reference>
<dbReference type="RefSeq" id="WP_110131106.1">
    <property type="nucleotide sequence ID" value="NZ_QHJQ01000005.1"/>
</dbReference>
<protein>
    <submittedName>
        <fullName evidence="3">Uncharacterized protein</fullName>
    </submittedName>
</protein>
<evidence type="ECO:0000313" key="3">
    <source>
        <dbReference type="EMBL" id="PXA04158.1"/>
    </source>
</evidence>
<keyword evidence="2" id="KW-1133">Transmembrane helix</keyword>
<proteinExistence type="predicted"/>
<feature type="compositionally biased region" description="Basic and acidic residues" evidence="1">
    <location>
        <begin position="102"/>
        <end position="113"/>
    </location>
</feature>
<dbReference type="AlphaFoldDB" id="A0A317ZJR1"/>
<feature type="region of interest" description="Disordered" evidence="1">
    <location>
        <begin position="86"/>
        <end position="113"/>
    </location>
</feature>
<keyword evidence="2" id="KW-0812">Transmembrane</keyword>
<organism evidence="3 4">
    <name type="scientific">Coraliomargarita sinensis</name>
    <dbReference type="NCBI Taxonomy" id="2174842"/>
    <lineage>
        <taxon>Bacteria</taxon>
        <taxon>Pseudomonadati</taxon>
        <taxon>Verrucomicrobiota</taxon>
        <taxon>Opitutia</taxon>
        <taxon>Puniceicoccales</taxon>
        <taxon>Coraliomargaritaceae</taxon>
        <taxon>Coraliomargarita</taxon>
    </lineage>
</organism>
<feature type="transmembrane region" description="Helical" evidence="2">
    <location>
        <begin position="21"/>
        <end position="39"/>
    </location>
</feature>
<keyword evidence="4" id="KW-1185">Reference proteome</keyword>
<dbReference type="EMBL" id="QHJQ01000005">
    <property type="protein sequence ID" value="PXA04158.1"/>
    <property type="molecule type" value="Genomic_DNA"/>
</dbReference>
<evidence type="ECO:0000256" key="1">
    <source>
        <dbReference type="SAM" id="MobiDB-lite"/>
    </source>
</evidence>